<evidence type="ECO:0000313" key="2">
    <source>
        <dbReference type="Proteomes" id="UP001156919"/>
    </source>
</evidence>
<accession>A0A976UAJ6</accession>
<dbReference type="EMBL" id="ON649699">
    <property type="protein sequence ID" value="UVF62327.1"/>
    <property type="molecule type" value="Genomic_DNA"/>
</dbReference>
<reference evidence="1 2" key="1">
    <citation type="submission" date="2022-05" db="EMBL/GenBank/DDBJ databases">
        <title>Diverse viruses of marine archaea discovered using metagenomics.</title>
        <authorList>
            <person name="Zhou Y."/>
        </authorList>
    </citation>
    <scope>NUCLEOTIDE SEQUENCE [LARGE SCALE GENOMIC DNA]</scope>
    <source>
        <strain evidence="1">YSH_462411</strain>
    </source>
</reference>
<sequence>MTDVCLITFKKNNTPHMIVKTRAQAKKYCKDNPQFTWECWSVHNV</sequence>
<keyword evidence="2" id="KW-1185">Reference proteome</keyword>
<protein>
    <submittedName>
        <fullName evidence="1">Uncharacterized protein</fullName>
    </submittedName>
</protein>
<organism evidence="1 2">
    <name type="scientific">Nitrososphaeria virus YSH_462411</name>
    <dbReference type="NCBI Taxonomy" id="3071321"/>
    <lineage>
        <taxon>Viruses</taxon>
        <taxon>Duplodnaviria</taxon>
        <taxon>Heunggongvirae</taxon>
        <taxon>Uroviricota</taxon>
        <taxon>Caudoviricetes</taxon>
        <taxon>Juravirales</taxon>
        <taxon>Yangangviridae</taxon>
        <taxon>Nohelivirus</taxon>
        <taxon>Nohelivirus yangshanense</taxon>
    </lineage>
</organism>
<proteinExistence type="predicted"/>
<dbReference type="Proteomes" id="UP001156919">
    <property type="component" value="Segment"/>
</dbReference>
<name>A0A976UAJ6_9CAUD</name>
<evidence type="ECO:0000313" key="1">
    <source>
        <dbReference type="EMBL" id="UVF62327.1"/>
    </source>
</evidence>